<evidence type="ECO:0000256" key="9">
    <source>
        <dbReference type="ARBA" id="ARBA00023014"/>
    </source>
</evidence>
<comment type="cofactor">
    <cofactor evidence="1">
        <name>Mo-bis(molybdopterin guanine dinucleotide)</name>
        <dbReference type="ChEBI" id="CHEBI:60539"/>
    </cofactor>
</comment>
<evidence type="ECO:0000256" key="3">
    <source>
        <dbReference type="ARBA" id="ARBA00008747"/>
    </source>
</evidence>
<dbReference type="Gene3D" id="1.10.10.1100">
    <property type="entry name" value="BFD-like [2Fe-2S]-binding domain"/>
    <property type="match status" value="1"/>
</dbReference>
<dbReference type="Gene3D" id="3.40.228.10">
    <property type="entry name" value="Dimethylsulfoxide Reductase, domain 2"/>
    <property type="match status" value="1"/>
</dbReference>
<evidence type="ECO:0000256" key="7">
    <source>
        <dbReference type="ARBA" id="ARBA00023002"/>
    </source>
</evidence>
<dbReference type="InterPro" id="IPR009010">
    <property type="entry name" value="Asp_de-COase-like_dom_sf"/>
</dbReference>
<dbReference type="GO" id="GO:0046872">
    <property type="term" value="F:metal ion binding"/>
    <property type="evidence" value="ECO:0007669"/>
    <property type="project" value="UniProtKB-KW"/>
</dbReference>
<dbReference type="PANTHER" id="PTHR43105">
    <property type="entry name" value="RESPIRATORY NITRATE REDUCTASE"/>
    <property type="match status" value="1"/>
</dbReference>
<dbReference type="SMART" id="SM00926">
    <property type="entry name" value="Molybdop_Fe4S4"/>
    <property type="match status" value="1"/>
</dbReference>
<reference evidence="12 13" key="1">
    <citation type="submission" date="2019-03" db="EMBL/GenBank/DDBJ databases">
        <title>Genomic Encyclopedia of Type Strains, Phase IV (KMG-IV): sequencing the most valuable type-strain genomes for metagenomic binning, comparative biology and taxonomic classification.</title>
        <authorList>
            <person name="Goeker M."/>
        </authorList>
    </citation>
    <scope>NUCLEOTIDE SEQUENCE [LARGE SCALE GENOMIC DNA]</scope>
    <source>
        <strain evidence="12 13">DSM 103792</strain>
    </source>
</reference>
<evidence type="ECO:0000256" key="1">
    <source>
        <dbReference type="ARBA" id="ARBA00001942"/>
    </source>
</evidence>
<evidence type="ECO:0000256" key="2">
    <source>
        <dbReference type="ARBA" id="ARBA00001966"/>
    </source>
</evidence>
<keyword evidence="10" id="KW-0534">Nitrate assimilation</keyword>
<evidence type="ECO:0000313" key="12">
    <source>
        <dbReference type="EMBL" id="TDQ47626.1"/>
    </source>
</evidence>
<dbReference type="Pfam" id="PF00384">
    <property type="entry name" value="Molybdopterin"/>
    <property type="match status" value="1"/>
</dbReference>
<comment type="caution">
    <text evidence="12">The sequence shown here is derived from an EMBL/GenBank/DDBJ whole genome shotgun (WGS) entry which is preliminary data.</text>
</comment>
<dbReference type="InterPro" id="IPR041854">
    <property type="entry name" value="BFD-like_2Fe2S-bd_dom_sf"/>
</dbReference>
<dbReference type="Pfam" id="PF04324">
    <property type="entry name" value="Fer2_BFD"/>
    <property type="match status" value="1"/>
</dbReference>
<evidence type="ECO:0000256" key="6">
    <source>
        <dbReference type="ARBA" id="ARBA00022723"/>
    </source>
</evidence>
<dbReference type="PROSITE" id="PS51669">
    <property type="entry name" value="4FE4S_MOW_BIS_MGD"/>
    <property type="match status" value="1"/>
</dbReference>
<organism evidence="12 13">
    <name type="scientific">Permianibacter aggregans</name>
    <dbReference type="NCBI Taxonomy" id="1510150"/>
    <lineage>
        <taxon>Bacteria</taxon>
        <taxon>Pseudomonadati</taxon>
        <taxon>Pseudomonadota</taxon>
        <taxon>Gammaproteobacteria</taxon>
        <taxon>Pseudomonadales</taxon>
        <taxon>Pseudomonadaceae</taxon>
        <taxon>Permianibacter</taxon>
    </lineage>
</organism>
<dbReference type="InterPro" id="IPR006656">
    <property type="entry name" value="Mopterin_OxRdtase"/>
</dbReference>
<comment type="similarity">
    <text evidence="3">Belongs to the prokaryotic molybdopterin-containing oxidoreductase family. NasA/NapA/NarB subfamily.</text>
</comment>
<keyword evidence="13" id="KW-1185">Reference proteome</keyword>
<dbReference type="Proteomes" id="UP000295375">
    <property type="component" value="Unassembled WGS sequence"/>
</dbReference>
<dbReference type="InterPro" id="IPR006657">
    <property type="entry name" value="MoPterin_dinucl-bd_dom"/>
</dbReference>
<accession>A0A4R6UN41</accession>
<dbReference type="PANTHER" id="PTHR43105:SF9">
    <property type="entry name" value="NADPH-FE(3+) OXIDOREDUCTASE SUBUNIT ALPHA"/>
    <property type="match status" value="1"/>
</dbReference>
<gene>
    <name evidence="12" type="ORF">EV696_10928</name>
</gene>
<dbReference type="CDD" id="cd02754">
    <property type="entry name" value="MopB_Nitrate-R-NapA-like"/>
    <property type="match status" value="1"/>
</dbReference>
<dbReference type="GO" id="GO:0042128">
    <property type="term" value="P:nitrate assimilation"/>
    <property type="evidence" value="ECO:0007669"/>
    <property type="project" value="UniProtKB-KW"/>
</dbReference>
<dbReference type="InterPro" id="IPR007419">
    <property type="entry name" value="BFD-like_2Fe2S-bd_dom"/>
</dbReference>
<evidence type="ECO:0000313" key="13">
    <source>
        <dbReference type="Proteomes" id="UP000295375"/>
    </source>
</evidence>
<comment type="cofactor">
    <cofactor evidence="2">
        <name>[4Fe-4S] cluster</name>
        <dbReference type="ChEBI" id="CHEBI:49883"/>
    </cofactor>
</comment>
<dbReference type="GO" id="GO:0043546">
    <property type="term" value="F:molybdopterin cofactor binding"/>
    <property type="evidence" value="ECO:0007669"/>
    <property type="project" value="InterPro"/>
</dbReference>
<dbReference type="Gene3D" id="2.40.40.20">
    <property type="match status" value="1"/>
</dbReference>
<name>A0A4R6UN41_9GAMM</name>
<dbReference type="GO" id="GO:0045333">
    <property type="term" value="P:cellular respiration"/>
    <property type="evidence" value="ECO:0007669"/>
    <property type="project" value="UniProtKB-ARBA"/>
</dbReference>
<dbReference type="GO" id="GO:0016020">
    <property type="term" value="C:membrane"/>
    <property type="evidence" value="ECO:0007669"/>
    <property type="project" value="TreeGrafter"/>
</dbReference>
<dbReference type="GO" id="GO:1990204">
    <property type="term" value="C:oxidoreductase complex"/>
    <property type="evidence" value="ECO:0007669"/>
    <property type="project" value="UniProtKB-ARBA"/>
</dbReference>
<dbReference type="InterPro" id="IPR006963">
    <property type="entry name" value="Mopterin_OxRdtase_4Fe-4S_dom"/>
</dbReference>
<evidence type="ECO:0000256" key="4">
    <source>
        <dbReference type="ARBA" id="ARBA00022485"/>
    </source>
</evidence>
<dbReference type="Gene3D" id="3.40.50.740">
    <property type="match status" value="1"/>
</dbReference>
<dbReference type="EMBL" id="SNYM01000009">
    <property type="protein sequence ID" value="TDQ47626.1"/>
    <property type="molecule type" value="Genomic_DNA"/>
</dbReference>
<dbReference type="RefSeq" id="WP_133590788.1">
    <property type="nucleotide sequence ID" value="NZ_CP037953.1"/>
</dbReference>
<evidence type="ECO:0000256" key="8">
    <source>
        <dbReference type="ARBA" id="ARBA00023004"/>
    </source>
</evidence>
<evidence type="ECO:0000259" key="11">
    <source>
        <dbReference type="PROSITE" id="PS51669"/>
    </source>
</evidence>
<feature type="domain" description="4Fe-4S Mo/W bis-MGD-type" evidence="11">
    <location>
        <begin position="2"/>
        <end position="60"/>
    </location>
</feature>
<dbReference type="InterPro" id="IPR050123">
    <property type="entry name" value="Prok_molybdopt-oxidoreductase"/>
</dbReference>
<dbReference type="AlphaFoldDB" id="A0A4R6UN41"/>
<keyword evidence="8" id="KW-0408">Iron</keyword>
<dbReference type="Gene3D" id="2.20.25.90">
    <property type="entry name" value="ADC-like domains"/>
    <property type="match status" value="1"/>
</dbReference>
<dbReference type="InterPro" id="IPR041957">
    <property type="entry name" value="CT_Nitrate-R-NapA-like"/>
</dbReference>
<protein>
    <submittedName>
        <fullName evidence="12">Assimilatory nitrate reductase catalytic subunit</fullName>
    </submittedName>
</protein>
<dbReference type="SUPFAM" id="SSF53706">
    <property type="entry name" value="Formate dehydrogenase/DMSO reductase, domains 1-3"/>
    <property type="match status" value="1"/>
</dbReference>
<dbReference type="CDD" id="cd02791">
    <property type="entry name" value="MopB_CT_Nitrate-R-NapA-like"/>
    <property type="match status" value="1"/>
</dbReference>
<proteinExistence type="inferred from homology"/>
<dbReference type="Pfam" id="PF01568">
    <property type="entry name" value="Molydop_binding"/>
    <property type="match status" value="1"/>
</dbReference>
<dbReference type="Pfam" id="PF04879">
    <property type="entry name" value="Molybdop_Fe4S4"/>
    <property type="match status" value="1"/>
</dbReference>
<dbReference type="GO" id="GO:0016491">
    <property type="term" value="F:oxidoreductase activity"/>
    <property type="evidence" value="ECO:0007669"/>
    <property type="project" value="UniProtKB-KW"/>
</dbReference>
<dbReference type="PROSITE" id="PS00551">
    <property type="entry name" value="MOLYBDOPTERIN_PROK_1"/>
    <property type="match status" value="1"/>
</dbReference>
<dbReference type="OrthoDB" id="9816402at2"/>
<evidence type="ECO:0000256" key="10">
    <source>
        <dbReference type="ARBA" id="ARBA00023063"/>
    </source>
</evidence>
<keyword evidence="7" id="KW-0560">Oxidoreductase</keyword>
<keyword evidence="6" id="KW-0479">Metal-binding</keyword>
<keyword evidence="9" id="KW-0411">Iron-sulfur</keyword>
<dbReference type="SUPFAM" id="SSF50692">
    <property type="entry name" value="ADC-like"/>
    <property type="match status" value="1"/>
</dbReference>
<sequence>MSAVVSTACPYCGVGCGVNVRVQDADERVIQISGDSGHPANRGRLCGKGLALADTVTLEGRLLRPLIGERETDWSTALDEVASRLQQVLDEHGPEAIGFYLSGQMLTEDYYVANKLCKGFIGTANVDTNSRLCMASSVAGHKKAFGSDTVPVRYEDLESADLVVLVGSNLAWCHPVLYQRLREAKAQRPDMRIVVIDPRVTDTVDIADLHLAIAPGSDTLLFNGALHQLRLHAQADYVFLEQHVDGFSEALNAAERMAADPVAVAQACGVSVDALARFYQWFCYTEKTVTVYSQGVNQSTIGTEKVLSIINCHLFTGRIGKPGMGPFSVTGQPNAMGGREVGGLANQLAAHMDFDADSVDRVARFWKAPNIVSKPGLKAVDLFQAVADGRIKFLWIIATNPAVSMPEAARVAEAIASCPTVVVSDCIKDTDTVRLAKIKLPATAWAEKSGTVTNSERCISRQRAFLPAPGEAKPDWWIICEVAKRLGFAEAFSYQHEAEIFREHARLSAFENFGRRDFDLGALAVISELEYQQLPPQRWPLRATKAKQPKELFEDGRFFTANGKARMHPVVNVGCAVSASDAQMLRLNTGRSRDQWHTMTRTALASRLNQYRPEPTLTLSAFDAASRGIAHGDLVQVRSVNGAAILRAEIAEAQRPGQVFAPIHWSDTYSVNAVISALVTANTDPISGQPELKAMPVDVQKWPARWQGFLLTREACDVRPFGYWSRSKTAHGWRYEIAGQQAVTDWSALAKTLLCERRGDQWLAFHEASSGSYRAMCVREGYLQAALIISSGALPERDWLLALFAEPLSNEERLALLAARPLRAQNQTGRCVCSCMQVGEQTIRRAIADGADSVTAIGQCTQAGTQCGSCVPELKRLLHSALSSASQT</sequence>
<keyword evidence="5" id="KW-0500">Molybdenum</keyword>
<keyword evidence="4" id="KW-0004">4Fe-4S</keyword>
<dbReference type="GO" id="GO:0051539">
    <property type="term" value="F:4 iron, 4 sulfur cluster binding"/>
    <property type="evidence" value="ECO:0007669"/>
    <property type="project" value="UniProtKB-KW"/>
</dbReference>
<dbReference type="InterPro" id="IPR027467">
    <property type="entry name" value="MopterinOxRdtase_cofactor_BS"/>
</dbReference>
<evidence type="ECO:0000256" key="5">
    <source>
        <dbReference type="ARBA" id="ARBA00022505"/>
    </source>
</evidence>